<dbReference type="InterPro" id="IPR021533">
    <property type="entry name" value="PepSY-like"/>
</dbReference>
<protein>
    <recommendedName>
        <fullName evidence="7">Beta-lactamase-inhibitor-like PepSY-like domain-containing protein</fullName>
    </recommendedName>
</protein>
<dbReference type="Pfam" id="PF03413">
    <property type="entry name" value="PepSY"/>
    <property type="match status" value="1"/>
</dbReference>
<dbReference type="SUPFAM" id="SSF160574">
    <property type="entry name" value="BT0923-like"/>
    <property type="match status" value="1"/>
</dbReference>
<feature type="region of interest" description="Disordered" evidence="1">
    <location>
        <begin position="147"/>
        <end position="170"/>
    </location>
</feature>
<evidence type="ECO:0000259" key="4">
    <source>
        <dbReference type="Pfam" id="PF11396"/>
    </source>
</evidence>
<evidence type="ECO:0000313" key="6">
    <source>
        <dbReference type="Proteomes" id="UP000324233"/>
    </source>
</evidence>
<keyword evidence="2" id="KW-0732">Signal</keyword>
<dbReference type="Gene3D" id="3.10.450.360">
    <property type="match status" value="2"/>
</dbReference>
<reference evidence="5 6" key="1">
    <citation type="submission" date="2019-08" db="EMBL/GenBank/DDBJ databases">
        <title>Deep-cultivation of Planctomycetes and their phenomic and genomic characterization uncovers novel biology.</title>
        <authorList>
            <person name="Wiegand S."/>
            <person name="Jogler M."/>
            <person name="Boedeker C."/>
            <person name="Pinto D."/>
            <person name="Vollmers J."/>
            <person name="Rivas-Marin E."/>
            <person name="Kohn T."/>
            <person name="Peeters S.H."/>
            <person name="Heuer A."/>
            <person name="Rast P."/>
            <person name="Oberbeckmann S."/>
            <person name="Bunk B."/>
            <person name="Jeske O."/>
            <person name="Meyerdierks A."/>
            <person name="Storesund J.E."/>
            <person name="Kallscheuer N."/>
            <person name="Luecker S."/>
            <person name="Lage O.M."/>
            <person name="Pohl T."/>
            <person name="Merkel B.J."/>
            <person name="Hornburger P."/>
            <person name="Mueller R.-W."/>
            <person name="Bruemmer F."/>
            <person name="Labrenz M."/>
            <person name="Spormann A.M."/>
            <person name="Op den Camp H."/>
            <person name="Overmann J."/>
            <person name="Amann R."/>
            <person name="Jetten M.S.M."/>
            <person name="Mascher T."/>
            <person name="Medema M.H."/>
            <person name="Devos D.P."/>
            <person name="Kaster A.-K."/>
            <person name="Ovreas L."/>
            <person name="Rohde M."/>
            <person name="Galperin M.Y."/>
            <person name="Jogler C."/>
        </authorList>
    </citation>
    <scope>NUCLEOTIDE SEQUENCE [LARGE SCALE GENOMIC DNA]</scope>
    <source>
        <strain evidence="5 6">OJF2</strain>
    </source>
</reference>
<accession>A0A5B9W4A1</accession>
<evidence type="ECO:0008006" key="7">
    <source>
        <dbReference type="Google" id="ProtNLM"/>
    </source>
</evidence>
<evidence type="ECO:0000259" key="3">
    <source>
        <dbReference type="Pfam" id="PF03413"/>
    </source>
</evidence>
<dbReference type="Proteomes" id="UP000324233">
    <property type="component" value="Chromosome"/>
</dbReference>
<dbReference type="AlphaFoldDB" id="A0A5B9W4A1"/>
<evidence type="ECO:0000256" key="2">
    <source>
        <dbReference type="SAM" id="SignalP"/>
    </source>
</evidence>
<dbReference type="RefSeq" id="WP_168221879.1">
    <property type="nucleotide sequence ID" value="NZ_CP042997.1"/>
</dbReference>
<dbReference type="Pfam" id="PF11396">
    <property type="entry name" value="PepSY_like"/>
    <property type="match status" value="1"/>
</dbReference>
<sequence precursor="true">MKTAMLLSLGLLAGAIGSVRADEQRIKMEELPKAVTAAIKDKFPDGRLTKAEKEVEDGKTTYEVTVEAGAKKLDVVASPAGVILAIEKKIDAKNLPEPVAAAIKVRHPTARVKSAEEVVEFKAAGEETVYEVTLGLEGKEVELTVSPKGRILKEEGDEEEDEKPADAPKG</sequence>
<organism evidence="5 6">
    <name type="scientific">Aquisphaera giovannonii</name>
    <dbReference type="NCBI Taxonomy" id="406548"/>
    <lineage>
        <taxon>Bacteria</taxon>
        <taxon>Pseudomonadati</taxon>
        <taxon>Planctomycetota</taxon>
        <taxon>Planctomycetia</taxon>
        <taxon>Isosphaerales</taxon>
        <taxon>Isosphaeraceae</taxon>
        <taxon>Aquisphaera</taxon>
    </lineage>
</organism>
<gene>
    <name evidence="5" type="ORF">OJF2_36220</name>
</gene>
<dbReference type="KEGG" id="agv:OJF2_36220"/>
<keyword evidence="6" id="KW-1185">Reference proteome</keyword>
<dbReference type="InterPro" id="IPR025711">
    <property type="entry name" value="PepSY"/>
</dbReference>
<feature type="signal peptide" evidence="2">
    <location>
        <begin position="1"/>
        <end position="21"/>
    </location>
</feature>
<feature type="domain" description="PepSY" evidence="3">
    <location>
        <begin position="35"/>
        <end position="74"/>
    </location>
</feature>
<feature type="domain" description="Putative beta-lactamase-inhibitor-like PepSY-like" evidence="4">
    <location>
        <begin position="88"/>
        <end position="153"/>
    </location>
</feature>
<feature type="chain" id="PRO_5022957656" description="Beta-lactamase-inhibitor-like PepSY-like domain-containing protein" evidence="2">
    <location>
        <begin position="22"/>
        <end position="170"/>
    </location>
</feature>
<evidence type="ECO:0000256" key="1">
    <source>
        <dbReference type="SAM" id="MobiDB-lite"/>
    </source>
</evidence>
<dbReference type="EMBL" id="CP042997">
    <property type="protein sequence ID" value="QEH35077.1"/>
    <property type="molecule type" value="Genomic_DNA"/>
</dbReference>
<proteinExistence type="predicted"/>
<name>A0A5B9W4A1_9BACT</name>
<evidence type="ECO:0000313" key="5">
    <source>
        <dbReference type="EMBL" id="QEH35077.1"/>
    </source>
</evidence>